<dbReference type="InterPro" id="IPR004358">
    <property type="entry name" value="Sig_transdc_His_kin-like_C"/>
</dbReference>
<evidence type="ECO:0000256" key="2">
    <source>
        <dbReference type="ARBA" id="ARBA00012438"/>
    </source>
</evidence>
<dbReference type="EMBL" id="NQYH01000001">
    <property type="protein sequence ID" value="RIY42576.1"/>
    <property type="molecule type" value="Genomic_DNA"/>
</dbReference>
<comment type="catalytic activity">
    <reaction evidence="1">
        <text>ATP + protein L-histidine = ADP + protein N-phospho-L-histidine.</text>
        <dbReference type="EC" id="2.7.13.3"/>
    </reaction>
</comment>
<dbReference type="Gene3D" id="3.30.565.10">
    <property type="entry name" value="Histidine kinase-like ATPase, C-terminal domain"/>
    <property type="match status" value="1"/>
</dbReference>
<dbReference type="SMART" id="SM00388">
    <property type="entry name" value="HisKA"/>
    <property type="match status" value="1"/>
</dbReference>
<evidence type="ECO:0000256" key="3">
    <source>
        <dbReference type="ARBA" id="ARBA00022553"/>
    </source>
</evidence>
<dbReference type="GO" id="GO:0005524">
    <property type="term" value="F:ATP binding"/>
    <property type="evidence" value="ECO:0007669"/>
    <property type="project" value="UniProtKB-KW"/>
</dbReference>
<dbReference type="CDD" id="cd00082">
    <property type="entry name" value="HisKA"/>
    <property type="match status" value="1"/>
</dbReference>
<dbReference type="InterPro" id="IPR001610">
    <property type="entry name" value="PAC"/>
</dbReference>
<dbReference type="InterPro" id="IPR035965">
    <property type="entry name" value="PAS-like_dom_sf"/>
</dbReference>
<keyword evidence="8" id="KW-0902">Two-component regulatory system</keyword>
<dbReference type="InterPro" id="IPR013655">
    <property type="entry name" value="PAS_fold_3"/>
</dbReference>
<feature type="domain" description="PAS" evidence="10">
    <location>
        <begin position="5"/>
        <end position="80"/>
    </location>
</feature>
<dbReference type="SMART" id="SM00091">
    <property type="entry name" value="PAS"/>
    <property type="match status" value="2"/>
</dbReference>
<dbReference type="SUPFAM" id="SSF47384">
    <property type="entry name" value="Homodimeric domain of signal transducing histidine kinase"/>
    <property type="match status" value="1"/>
</dbReference>
<evidence type="ECO:0000256" key="7">
    <source>
        <dbReference type="ARBA" id="ARBA00022840"/>
    </source>
</evidence>
<dbReference type="InterPro" id="IPR005467">
    <property type="entry name" value="His_kinase_dom"/>
</dbReference>
<keyword evidence="5" id="KW-0547">Nucleotide-binding</keyword>
<feature type="domain" description="PAC" evidence="11">
    <location>
        <begin position="215"/>
        <end position="267"/>
    </location>
</feature>
<protein>
    <recommendedName>
        <fullName evidence="2">histidine kinase</fullName>
        <ecNumber evidence="2">2.7.13.3</ecNumber>
    </recommendedName>
</protein>
<dbReference type="GO" id="GO:0006355">
    <property type="term" value="P:regulation of DNA-templated transcription"/>
    <property type="evidence" value="ECO:0007669"/>
    <property type="project" value="InterPro"/>
</dbReference>
<feature type="domain" description="Histidine kinase" evidence="9">
    <location>
        <begin position="280"/>
        <end position="502"/>
    </location>
</feature>
<keyword evidence="6" id="KW-0418">Kinase</keyword>
<evidence type="ECO:0000259" key="10">
    <source>
        <dbReference type="PROSITE" id="PS50112"/>
    </source>
</evidence>
<evidence type="ECO:0000256" key="4">
    <source>
        <dbReference type="ARBA" id="ARBA00022679"/>
    </source>
</evidence>
<name>A0A3A1YYF9_9BURK</name>
<dbReference type="CDD" id="cd00130">
    <property type="entry name" value="PAS"/>
    <property type="match status" value="2"/>
</dbReference>
<dbReference type="InterPro" id="IPR003594">
    <property type="entry name" value="HATPase_dom"/>
</dbReference>
<dbReference type="Pfam" id="PF08447">
    <property type="entry name" value="PAS_3"/>
    <property type="match status" value="1"/>
</dbReference>
<gene>
    <name evidence="12" type="ORF">CJP73_03915</name>
</gene>
<sequence>MNGDSITDVRGFLANLPGMVYRCRNDAYWTMLFVSEAVERLTGYRAEELLGNRTVAYADLVFPDDVALVNEKVREGLEKGGHFNLEYRICRADGEIRWVWEQGNALPNGNGDISLLEGYITDITKRKTAELRLSQMQRQSAVILQSVTEGIHGIDREGRLMFVNAAASRMLGYASEEMLGKQSHALVHHHRKNGALYPITECPVFKTLRDGRVRRVDEDYFFRKDGSAFAVEYVVSPTVDVSGTVTGAVVSFSDITQRLGLEEQLLQAQRMDALGQLTGGIAHDFNNLLTVILGNAELLEENLADDDNKKSLAGMVVKAAQRGADLTQALLAFARKQPLEPKVIDINELLGQIKPFLQRALGEQILVDLNCNDTLYRIHVDPVQLESSLLNLAINARDAMNGSGRLSIRTENHWLSVSEAQEFEVSTGAYVEISVSDSGRGIEPELLERVFEPFFTTKERGKGTGLGLAMVYGFVRQSGGQVRIRSVVNKGTTVRLFLPALIGLGRTVS</sequence>
<dbReference type="InterPro" id="IPR013767">
    <property type="entry name" value="PAS_fold"/>
</dbReference>
<dbReference type="SUPFAM" id="SSF55785">
    <property type="entry name" value="PYP-like sensor domain (PAS domain)"/>
    <property type="match status" value="2"/>
</dbReference>
<dbReference type="NCBIfam" id="TIGR00229">
    <property type="entry name" value="sensory_box"/>
    <property type="match status" value="2"/>
</dbReference>
<dbReference type="PROSITE" id="PS50113">
    <property type="entry name" value="PAC"/>
    <property type="match status" value="2"/>
</dbReference>
<dbReference type="Gene3D" id="3.30.450.20">
    <property type="entry name" value="PAS domain"/>
    <property type="match status" value="2"/>
</dbReference>
<dbReference type="PRINTS" id="PR00344">
    <property type="entry name" value="BCTRLSENSOR"/>
</dbReference>
<comment type="caution">
    <text evidence="12">The sequence shown here is derived from an EMBL/GenBank/DDBJ whole genome shotgun (WGS) entry which is preliminary data.</text>
</comment>
<keyword evidence="3" id="KW-0597">Phosphoprotein</keyword>
<evidence type="ECO:0000313" key="12">
    <source>
        <dbReference type="EMBL" id="RIY42576.1"/>
    </source>
</evidence>
<dbReference type="InterPro" id="IPR000014">
    <property type="entry name" value="PAS"/>
</dbReference>
<dbReference type="EC" id="2.7.13.3" evidence="2"/>
<evidence type="ECO:0000259" key="9">
    <source>
        <dbReference type="PROSITE" id="PS50109"/>
    </source>
</evidence>
<dbReference type="PANTHER" id="PTHR43065">
    <property type="entry name" value="SENSOR HISTIDINE KINASE"/>
    <property type="match status" value="1"/>
</dbReference>
<dbReference type="AlphaFoldDB" id="A0A3A1YYF9"/>
<evidence type="ECO:0000256" key="6">
    <source>
        <dbReference type="ARBA" id="ARBA00022777"/>
    </source>
</evidence>
<evidence type="ECO:0000313" key="13">
    <source>
        <dbReference type="Proteomes" id="UP000266206"/>
    </source>
</evidence>
<dbReference type="Pfam" id="PF00512">
    <property type="entry name" value="HisKA"/>
    <property type="match status" value="1"/>
</dbReference>
<dbReference type="InterPro" id="IPR036890">
    <property type="entry name" value="HATPase_C_sf"/>
</dbReference>
<dbReference type="SMART" id="SM00387">
    <property type="entry name" value="HATPase_c"/>
    <property type="match status" value="1"/>
</dbReference>
<dbReference type="PANTHER" id="PTHR43065:SF49">
    <property type="entry name" value="HISTIDINE KINASE"/>
    <property type="match status" value="1"/>
</dbReference>
<reference evidence="12 13" key="1">
    <citation type="submission" date="2017-08" db="EMBL/GenBank/DDBJ databases">
        <title>Pusillimonas indicus sp. nov., a member of the family Alcaligenaceae isolated from surface seawater.</title>
        <authorList>
            <person name="Li J."/>
        </authorList>
    </citation>
    <scope>NUCLEOTIDE SEQUENCE [LARGE SCALE GENOMIC DNA]</scope>
    <source>
        <strain evidence="12 13">L52-1-41</strain>
    </source>
</reference>
<dbReference type="Pfam" id="PF02518">
    <property type="entry name" value="HATPase_c"/>
    <property type="match status" value="1"/>
</dbReference>
<dbReference type="PROSITE" id="PS50112">
    <property type="entry name" value="PAS"/>
    <property type="match status" value="2"/>
</dbReference>
<dbReference type="PROSITE" id="PS50109">
    <property type="entry name" value="HIS_KIN"/>
    <property type="match status" value="1"/>
</dbReference>
<dbReference type="Pfam" id="PF00989">
    <property type="entry name" value="PAS"/>
    <property type="match status" value="1"/>
</dbReference>
<dbReference type="Proteomes" id="UP000266206">
    <property type="component" value="Unassembled WGS sequence"/>
</dbReference>
<dbReference type="RefSeq" id="WP_119515501.1">
    <property type="nucleotide sequence ID" value="NZ_NQYH01000001.1"/>
</dbReference>
<proteinExistence type="predicted"/>
<keyword evidence="7" id="KW-0067">ATP-binding</keyword>
<evidence type="ECO:0000259" key="11">
    <source>
        <dbReference type="PROSITE" id="PS50113"/>
    </source>
</evidence>
<dbReference type="InterPro" id="IPR003661">
    <property type="entry name" value="HisK_dim/P_dom"/>
</dbReference>
<keyword evidence="4" id="KW-0808">Transferase</keyword>
<organism evidence="12 13">
    <name type="scientific">Neopusillimonas maritima</name>
    <dbReference type="NCBI Taxonomy" id="2026239"/>
    <lineage>
        <taxon>Bacteria</taxon>
        <taxon>Pseudomonadati</taxon>
        <taxon>Pseudomonadota</taxon>
        <taxon>Betaproteobacteria</taxon>
        <taxon>Burkholderiales</taxon>
        <taxon>Alcaligenaceae</taxon>
        <taxon>Neopusillimonas</taxon>
    </lineage>
</organism>
<dbReference type="InterPro" id="IPR036097">
    <property type="entry name" value="HisK_dim/P_sf"/>
</dbReference>
<dbReference type="SMART" id="SM00086">
    <property type="entry name" value="PAC"/>
    <property type="match status" value="2"/>
</dbReference>
<evidence type="ECO:0000256" key="8">
    <source>
        <dbReference type="ARBA" id="ARBA00023012"/>
    </source>
</evidence>
<feature type="domain" description="PAC" evidence="11">
    <location>
        <begin position="83"/>
        <end position="135"/>
    </location>
</feature>
<accession>A0A3A1YYF9</accession>
<dbReference type="OrthoDB" id="9146564at2"/>
<dbReference type="GO" id="GO:0000155">
    <property type="term" value="F:phosphorelay sensor kinase activity"/>
    <property type="evidence" value="ECO:0007669"/>
    <property type="project" value="InterPro"/>
</dbReference>
<evidence type="ECO:0000256" key="5">
    <source>
        <dbReference type="ARBA" id="ARBA00022741"/>
    </source>
</evidence>
<dbReference type="Gene3D" id="1.10.287.130">
    <property type="match status" value="1"/>
</dbReference>
<dbReference type="SUPFAM" id="SSF55874">
    <property type="entry name" value="ATPase domain of HSP90 chaperone/DNA topoisomerase II/histidine kinase"/>
    <property type="match status" value="1"/>
</dbReference>
<feature type="domain" description="PAS" evidence="10">
    <location>
        <begin position="136"/>
        <end position="188"/>
    </location>
</feature>
<dbReference type="InterPro" id="IPR000700">
    <property type="entry name" value="PAS-assoc_C"/>
</dbReference>
<evidence type="ECO:0000256" key="1">
    <source>
        <dbReference type="ARBA" id="ARBA00000085"/>
    </source>
</evidence>